<reference evidence="4 5" key="1">
    <citation type="submission" date="2015-12" db="EMBL/GenBank/DDBJ databases">
        <title>Draft genome sequence of Moniliophthora roreri, the causal agent of frosty pod rot of cacao.</title>
        <authorList>
            <person name="Aime M.C."/>
            <person name="Diaz-Valderrama J.R."/>
            <person name="Kijpornyongpan T."/>
            <person name="Phillips-Mora W."/>
        </authorList>
    </citation>
    <scope>NUCLEOTIDE SEQUENCE [LARGE SCALE GENOMIC DNA]</scope>
    <source>
        <strain evidence="4 5">MCA 2952</strain>
    </source>
</reference>
<dbReference type="GO" id="GO:0006508">
    <property type="term" value="P:proteolysis"/>
    <property type="evidence" value="ECO:0007669"/>
    <property type="project" value="InterPro"/>
</dbReference>
<dbReference type="GO" id="GO:0008233">
    <property type="term" value="F:peptidase activity"/>
    <property type="evidence" value="ECO:0007669"/>
    <property type="project" value="InterPro"/>
</dbReference>
<dbReference type="InterPro" id="IPR000073">
    <property type="entry name" value="AB_hydrolase_1"/>
</dbReference>
<protein>
    <submittedName>
        <fullName evidence="4">Putative proline iminopeptidase</fullName>
    </submittedName>
</protein>
<dbReference type="InterPro" id="IPR002410">
    <property type="entry name" value="Peptidase_S33"/>
</dbReference>
<dbReference type="PANTHER" id="PTHR43433">
    <property type="entry name" value="HYDROLASE, ALPHA/BETA FOLD FAMILY PROTEIN"/>
    <property type="match status" value="1"/>
</dbReference>
<dbReference type="InterPro" id="IPR005945">
    <property type="entry name" value="Pro_imino_pep"/>
</dbReference>
<dbReference type="PRINTS" id="PR00793">
    <property type="entry name" value="PROAMNOPTASE"/>
</dbReference>
<dbReference type="InterPro" id="IPR029058">
    <property type="entry name" value="AB_hydrolase_fold"/>
</dbReference>
<proteinExistence type="inferred from homology"/>
<evidence type="ECO:0000259" key="3">
    <source>
        <dbReference type="Pfam" id="PF00561"/>
    </source>
</evidence>
<dbReference type="Pfam" id="PF00561">
    <property type="entry name" value="Abhydrolase_1"/>
    <property type="match status" value="1"/>
</dbReference>
<dbReference type="Proteomes" id="UP000054988">
    <property type="component" value="Unassembled WGS sequence"/>
</dbReference>
<feature type="domain" description="AB hydrolase-1" evidence="3">
    <location>
        <begin position="38"/>
        <end position="173"/>
    </location>
</feature>
<keyword evidence="2" id="KW-0378">Hydrolase</keyword>
<dbReference type="PRINTS" id="PR00111">
    <property type="entry name" value="ABHYDROLASE"/>
</dbReference>
<dbReference type="PIRSF" id="PIRSF005539">
    <property type="entry name" value="Pept_S33_TRI_F1"/>
    <property type="match status" value="1"/>
</dbReference>
<comment type="caution">
    <text evidence="4">The sequence shown here is derived from an EMBL/GenBank/DDBJ whole genome shotgun (WGS) entry which is preliminary data.</text>
</comment>
<dbReference type="AlphaFoldDB" id="A0A0W0FXG6"/>
<dbReference type="EMBL" id="LATX01001534">
    <property type="protein sequence ID" value="KTB40917.1"/>
    <property type="molecule type" value="Genomic_DNA"/>
</dbReference>
<dbReference type="NCBIfam" id="TIGR01250">
    <property type="entry name" value="pro_imino_pep_2"/>
    <property type="match status" value="1"/>
</dbReference>
<name>A0A0W0FXG6_MONRR</name>
<comment type="similarity">
    <text evidence="1">Belongs to the peptidase S33 family.</text>
</comment>
<dbReference type="SUPFAM" id="SSF53474">
    <property type="entry name" value="alpha/beta-Hydrolases"/>
    <property type="match status" value="1"/>
</dbReference>
<dbReference type="Gene3D" id="3.40.50.1820">
    <property type="entry name" value="alpha/beta hydrolase"/>
    <property type="match status" value="1"/>
</dbReference>
<evidence type="ECO:0000256" key="1">
    <source>
        <dbReference type="ARBA" id="ARBA00010088"/>
    </source>
</evidence>
<sequence length="288" mass="32645">MESLPVTEGQIEFKIADDVPPCFTYYKVVGELHNGKTLLIALHGGPGVNHEYLLVLSDLTKMLQIPLVVYDQIGTGRSTHYPNKMGDVAFWTEELFVRELDNLINNLGISDGYILCGHSWGGMLAARHAVRQPKGLKKLILMSAPADMKLWVTAQDRLRSLLPKEVQEVLTKHEKEGTTDSAEYQEAVGVFYARYLCIMDPMPAEVTAGFAEIEKDPTVYLTMNGPSEFHITGLLANWSIVDEDETMRPFFEKINRVKWVKFAESSHMAHHEERERCMEELGLFLKDE</sequence>
<evidence type="ECO:0000256" key="2">
    <source>
        <dbReference type="ARBA" id="ARBA00022801"/>
    </source>
</evidence>
<accession>A0A0W0FXG6</accession>
<evidence type="ECO:0000313" key="5">
    <source>
        <dbReference type="Proteomes" id="UP000054988"/>
    </source>
</evidence>
<evidence type="ECO:0000313" key="4">
    <source>
        <dbReference type="EMBL" id="KTB40917.1"/>
    </source>
</evidence>
<dbReference type="InterPro" id="IPR050471">
    <property type="entry name" value="AB_hydrolase"/>
</dbReference>
<dbReference type="PANTHER" id="PTHR43433:SF5">
    <property type="entry name" value="AB HYDROLASE-1 DOMAIN-CONTAINING PROTEIN"/>
    <property type="match status" value="1"/>
</dbReference>
<gene>
    <name evidence="4" type="ORF">WG66_6506</name>
</gene>
<dbReference type="eggNOG" id="ENOG502S3TS">
    <property type="taxonomic scope" value="Eukaryota"/>
</dbReference>
<organism evidence="4 5">
    <name type="scientific">Moniliophthora roreri</name>
    <name type="common">Frosty pod rot fungus</name>
    <name type="synonym">Monilia roreri</name>
    <dbReference type="NCBI Taxonomy" id="221103"/>
    <lineage>
        <taxon>Eukaryota</taxon>
        <taxon>Fungi</taxon>
        <taxon>Dikarya</taxon>
        <taxon>Basidiomycota</taxon>
        <taxon>Agaricomycotina</taxon>
        <taxon>Agaricomycetes</taxon>
        <taxon>Agaricomycetidae</taxon>
        <taxon>Agaricales</taxon>
        <taxon>Marasmiineae</taxon>
        <taxon>Marasmiaceae</taxon>
        <taxon>Moniliophthora</taxon>
    </lineage>
</organism>